<gene>
    <name evidence="1" type="ORF">BpHYR1_027894</name>
</gene>
<organism evidence="1 2">
    <name type="scientific">Brachionus plicatilis</name>
    <name type="common">Marine rotifer</name>
    <name type="synonym">Brachionus muelleri</name>
    <dbReference type="NCBI Taxonomy" id="10195"/>
    <lineage>
        <taxon>Eukaryota</taxon>
        <taxon>Metazoa</taxon>
        <taxon>Spiralia</taxon>
        <taxon>Gnathifera</taxon>
        <taxon>Rotifera</taxon>
        <taxon>Eurotatoria</taxon>
        <taxon>Monogononta</taxon>
        <taxon>Pseudotrocha</taxon>
        <taxon>Ploima</taxon>
        <taxon>Brachionidae</taxon>
        <taxon>Brachionus</taxon>
    </lineage>
</organism>
<reference evidence="1 2" key="1">
    <citation type="journal article" date="2018" name="Sci. Rep.">
        <title>Genomic signatures of local adaptation to the degree of environmental predictability in rotifers.</title>
        <authorList>
            <person name="Franch-Gras L."/>
            <person name="Hahn C."/>
            <person name="Garcia-Roger E.M."/>
            <person name="Carmona M.J."/>
            <person name="Serra M."/>
            <person name="Gomez A."/>
        </authorList>
    </citation>
    <scope>NUCLEOTIDE SEQUENCE [LARGE SCALE GENOMIC DNA]</scope>
    <source>
        <strain evidence="1">HYR1</strain>
    </source>
</reference>
<evidence type="ECO:0000313" key="2">
    <source>
        <dbReference type="Proteomes" id="UP000276133"/>
    </source>
</evidence>
<dbReference type="Proteomes" id="UP000276133">
    <property type="component" value="Unassembled WGS sequence"/>
</dbReference>
<proteinExistence type="predicted"/>
<sequence length="65" mass="7757">KEFLFNLYLNFTIPISPNFKREFFPLDIKVLEISKKKLKNRNCNERLAHFIVTGKNEFCAPSEKH</sequence>
<protein>
    <submittedName>
        <fullName evidence="1">Uncharacterized protein</fullName>
    </submittedName>
</protein>
<feature type="non-terminal residue" evidence="1">
    <location>
        <position position="1"/>
    </location>
</feature>
<comment type="caution">
    <text evidence="1">The sequence shown here is derived from an EMBL/GenBank/DDBJ whole genome shotgun (WGS) entry which is preliminary data.</text>
</comment>
<dbReference type="AlphaFoldDB" id="A0A3M7Q3Z2"/>
<accession>A0A3M7Q3Z2</accession>
<evidence type="ECO:0000313" key="1">
    <source>
        <dbReference type="EMBL" id="RNA05678.1"/>
    </source>
</evidence>
<name>A0A3M7Q3Z2_BRAPC</name>
<keyword evidence="2" id="KW-1185">Reference proteome</keyword>
<dbReference type="EMBL" id="REGN01007638">
    <property type="protein sequence ID" value="RNA05678.1"/>
    <property type="molecule type" value="Genomic_DNA"/>
</dbReference>